<accession>A0A4P9ULT8</accession>
<keyword evidence="2" id="KW-1185">Reference proteome</keyword>
<proteinExistence type="predicted"/>
<gene>
    <name evidence="1" type="ORF">EQU24_08295</name>
</gene>
<dbReference type="OrthoDB" id="14556at2"/>
<reference evidence="2" key="1">
    <citation type="journal article" date="2019" name="J. Bacteriol.">
        <title>A Mutagenic Screen Identifies a TonB-Dependent Receptor Required for the Lanthanide Metal Switch in the Type I Methanotroph 'Methylotuvimicrobium buryatense' 5GB1C.</title>
        <authorList>
            <person name="Groom J.D."/>
            <person name="Ford S.M."/>
            <person name="Pesesky M.W."/>
            <person name="Lidstrom M.E."/>
        </authorList>
    </citation>
    <scope>NUCLEOTIDE SEQUENCE [LARGE SCALE GENOMIC DNA]</scope>
    <source>
        <strain evidence="2">5GB1C</strain>
    </source>
</reference>
<dbReference type="Proteomes" id="UP000305881">
    <property type="component" value="Chromosome"/>
</dbReference>
<sequence length="67" mass="7856">MPNFDLRWVYIETLTQNAEELITDKLQFLRELHEKIGYQKIDIALHRAGTSVDLPIYQIAKQTGVRL</sequence>
<dbReference type="RefSeq" id="WP_017839928.1">
    <property type="nucleotide sequence ID" value="NZ_CP035467.1"/>
</dbReference>
<evidence type="ECO:0000313" key="1">
    <source>
        <dbReference type="EMBL" id="QCW82239.1"/>
    </source>
</evidence>
<dbReference type="AlphaFoldDB" id="A0A4P9ULT8"/>
<organism evidence="1 2">
    <name type="scientific">Methylotuvimicrobium buryatense</name>
    <name type="common">Methylomicrobium buryatense</name>
    <dbReference type="NCBI Taxonomy" id="95641"/>
    <lineage>
        <taxon>Bacteria</taxon>
        <taxon>Pseudomonadati</taxon>
        <taxon>Pseudomonadota</taxon>
        <taxon>Gammaproteobacteria</taxon>
        <taxon>Methylococcales</taxon>
        <taxon>Methylococcaceae</taxon>
        <taxon>Methylotuvimicrobium</taxon>
    </lineage>
</organism>
<dbReference type="KEGG" id="mbur:EQU24_08295"/>
<protein>
    <submittedName>
        <fullName evidence="1">Uncharacterized protein</fullName>
    </submittedName>
</protein>
<dbReference type="STRING" id="675511.GCA_000341735_01364"/>
<evidence type="ECO:0000313" key="2">
    <source>
        <dbReference type="Proteomes" id="UP000305881"/>
    </source>
</evidence>
<dbReference type="EMBL" id="CP035467">
    <property type="protein sequence ID" value="QCW82239.1"/>
    <property type="molecule type" value="Genomic_DNA"/>
</dbReference>
<name>A0A4P9ULT8_METBY</name>